<dbReference type="GO" id="GO:0005634">
    <property type="term" value="C:nucleus"/>
    <property type="evidence" value="ECO:0007669"/>
    <property type="project" value="TreeGrafter"/>
</dbReference>
<dbReference type="GO" id="GO:0006281">
    <property type="term" value="P:DNA repair"/>
    <property type="evidence" value="ECO:0007669"/>
    <property type="project" value="TreeGrafter"/>
</dbReference>
<feature type="domain" description="Helicase C-terminal" evidence="13">
    <location>
        <begin position="950"/>
        <end position="1112"/>
    </location>
</feature>
<keyword evidence="2" id="KW-0479">Metal-binding</keyword>
<dbReference type="CDD" id="cd18793">
    <property type="entry name" value="SF2_C_SNF"/>
    <property type="match status" value="1"/>
</dbReference>
<dbReference type="PROSITE" id="PS51192">
    <property type="entry name" value="HELICASE_ATP_BIND_1"/>
    <property type="match status" value="1"/>
</dbReference>
<feature type="compositionally biased region" description="Low complexity" evidence="10">
    <location>
        <begin position="91"/>
        <end position="107"/>
    </location>
</feature>
<evidence type="ECO:0000256" key="9">
    <source>
        <dbReference type="PROSITE-ProRule" id="PRU00175"/>
    </source>
</evidence>
<keyword evidence="6" id="KW-0347">Helicase</keyword>
<evidence type="ECO:0000259" key="12">
    <source>
        <dbReference type="PROSITE" id="PS51192"/>
    </source>
</evidence>
<comment type="similarity">
    <text evidence="1">Belongs to the SNF2/RAD54 helicase family.</text>
</comment>
<evidence type="ECO:0000256" key="10">
    <source>
        <dbReference type="SAM" id="MobiDB-lite"/>
    </source>
</evidence>
<evidence type="ECO:0000256" key="3">
    <source>
        <dbReference type="ARBA" id="ARBA00022741"/>
    </source>
</evidence>
<dbReference type="GO" id="GO:0008270">
    <property type="term" value="F:zinc ion binding"/>
    <property type="evidence" value="ECO:0007669"/>
    <property type="project" value="UniProtKB-KW"/>
</dbReference>
<dbReference type="CDD" id="cd18008">
    <property type="entry name" value="DEXDc_SHPRH-like"/>
    <property type="match status" value="1"/>
</dbReference>
<keyword evidence="4 9" id="KW-0863">Zinc-finger</keyword>
<gene>
    <name evidence="14" type="ORF">S7711_03529</name>
</gene>
<evidence type="ECO:0000256" key="4">
    <source>
        <dbReference type="ARBA" id="ARBA00022771"/>
    </source>
</evidence>
<dbReference type="InterPro" id="IPR001650">
    <property type="entry name" value="Helicase_C-like"/>
</dbReference>
<dbReference type="PROSITE" id="PS00518">
    <property type="entry name" value="ZF_RING_1"/>
    <property type="match status" value="1"/>
</dbReference>
<dbReference type="SUPFAM" id="SSF57850">
    <property type="entry name" value="RING/U-box"/>
    <property type="match status" value="1"/>
</dbReference>
<organism evidence="14 15">
    <name type="scientific">Stachybotrys chartarum (strain CBS 109288 / IBT 7711)</name>
    <name type="common">Toxic black mold</name>
    <name type="synonym">Stilbospora chartarum</name>
    <dbReference type="NCBI Taxonomy" id="1280523"/>
    <lineage>
        <taxon>Eukaryota</taxon>
        <taxon>Fungi</taxon>
        <taxon>Dikarya</taxon>
        <taxon>Ascomycota</taxon>
        <taxon>Pezizomycotina</taxon>
        <taxon>Sordariomycetes</taxon>
        <taxon>Hypocreomycetidae</taxon>
        <taxon>Hypocreales</taxon>
        <taxon>Stachybotryaceae</taxon>
        <taxon>Stachybotrys</taxon>
    </lineage>
</organism>
<evidence type="ECO:0000313" key="14">
    <source>
        <dbReference type="EMBL" id="KEY71462.1"/>
    </source>
</evidence>
<dbReference type="PROSITE" id="PS50089">
    <property type="entry name" value="ZF_RING_2"/>
    <property type="match status" value="1"/>
</dbReference>
<dbReference type="Pfam" id="PF00176">
    <property type="entry name" value="SNF2-rel_dom"/>
    <property type="match status" value="1"/>
</dbReference>
<dbReference type="SMART" id="SM00490">
    <property type="entry name" value="HELICc"/>
    <property type="match status" value="1"/>
</dbReference>
<reference evidence="14 15" key="1">
    <citation type="journal article" date="2014" name="BMC Genomics">
        <title>Comparative genome sequencing reveals chemotype-specific gene clusters in the toxigenic black mold Stachybotrys.</title>
        <authorList>
            <person name="Semeiks J."/>
            <person name="Borek D."/>
            <person name="Otwinowski Z."/>
            <person name="Grishin N.V."/>
        </authorList>
    </citation>
    <scope>NUCLEOTIDE SEQUENCE [LARGE SCALE GENOMIC DNA]</scope>
    <source>
        <strain evidence="15">CBS 109288 / IBT 7711</strain>
    </source>
</reference>
<sequence length="1126" mass="124620">MAADGIVHLTSLTSPSPPLPPPPSSAPEPPHAAQAYPPPGRSSRSVNGLTWNPAALLQPGRQPNTSQTPMPERPRDSPPDAATSSLVFQFSNASAPSSAAPSQPSSPGGREPNGVGNWLERMNHVQNRSALPQPKRRRVDDAQDSPTQIRRNGSGVLGEYVKEKAKEGGGGSVSSAFETVDLTNGTDDDLVIVEDPRDEEVCYGMIRTTLNCTRVPTPKPGMQSLLGSRYCPGIKVVLKRLDGDRSLRIQASDHTREIIGHIEPLSAAAIAPLLDSKIQLRTDCRIPPRPKEPGQEPGQPTSQAYNLDIVMYGPVRYAKNVGAHLSKHNLKLLGPYMVQKGIKVHNPHSGEYKPPVPRVYSVDGQGVSNAPTNRTVEEIRSEVMGVFDSLTVNEDLPFMEPDPCVVTPLLKHQKQGLYFMMTREQPRDSHLGEKSMVSFWQAKRAPNGQRVFYNVITGHTQRVAPPETLGGILADMMGLGKTLSILSLVASTAQEAMQWEKRPPEQPSAPEPRPSKSDMSPATPNLGLTSLRRNAKSTLLICPLSTVSNWEEQIKQHIRPGSLTHHIYHGANRIKDPAKLATFDLVITTYGSVSNELSSRRKGKDAMHPLEEIGWFRVVLDEAHMIREQATLQFKAICRLQAQRRWAVTGTPVQNRLDDLAALLAFLRLHPFDDRGKFLRYIVEPFKACDPEIVPKLRVLVDTVTLRRLKDKIDLPPREDLVVRLDFSPEERVIYDMFARNAEDRVKVLAGANNERALGGNTYIHILKAILRLRLLCAHGKDLLNEDDLATLQGMSAEMAIELDDDDSDRPALSGQKAHEMFTLMQETNNDACIECSKKLSSNDTSNDAANDTANMEETQEEVVGYMTPCFHVVCRTCINIYKQRAQAMVDPGYNTGPCPVCDTVVRFEFVELHRKDLDAEHDGPAKAKSRAHGKKHDKYDGPHTKTRALVEDLLKHKAASEANPSEPPFKSVVFSGWTSHLDLIEFALNAAGITFTRLDGSMTRTARTAAMDAFREDRNVQVILVSIMAGGLGLNLTAGNSVYVMEPQYNPAAEAQAVDRVHRLGQTRPVRTVRYIMRDSFEEKMLLLQDKKMKLASLSMDGRSKTLDKAEAARQKLMDLRSLFK</sequence>
<feature type="domain" description="Helicase ATP-binding" evidence="12">
    <location>
        <begin position="462"/>
        <end position="670"/>
    </location>
</feature>
<proteinExistence type="inferred from homology"/>
<evidence type="ECO:0000256" key="7">
    <source>
        <dbReference type="ARBA" id="ARBA00022833"/>
    </source>
</evidence>
<feature type="compositionally biased region" description="Polar residues" evidence="10">
    <location>
        <begin position="517"/>
        <end position="528"/>
    </location>
</feature>
<evidence type="ECO:0000256" key="5">
    <source>
        <dbReference type="ARBA" id="ARBA00022801"/>
    </source>
</evidence>
<dbReference type="InterPro" id="IPR014001">
    <property type="entry name" value="Helicase_ATP-bd"/>
</dbReference>
<dbReference type="GO" id="GO:0016787">
    <property type="term" value="F:hydrolase activity"/>
    <property type="evidence" value="ECO:0007669"/>
    <property type="project" value="UniProtKB-KW"/>
</dbReference>
<evidence type="ECO:0000256" key="8">
    <source>
        <dbReference type="ARBA" id="ARBA00022840"/>
    </source>
</evidence>
<evidence type="ECO:0000259" key="11">
    <source>
        <dbReference type="PROSITE" id="PS50089"/>
    </source>
</evidence>
<accession>A0A084B1N3</accession>
<protein>
    <submittedName>
        <fullName evidence="14">Uncharacterized protein</fullName>
    </submittedName>
</protein>
<feature type="compositionally biased region" description="Basic residues" evidence="10">
    <location>
        <begin position="928"/>
        <end position="937"/>
    </location>
</feature>
<dbReference type="InterPro" id="IPR000330">
    <property type="entry name" value="SNF2_N"/>
</dbReference>
<dbReference type="InterPro" id="IPR050628">
    <property type="entry name" value="SNF2_RAD54_helicase_TF"/>
</dbReference>
<feature type="compositionally biased region" description="Pro residues" evidence="10">
    <location>
        <begin position="15"/>
        <end position="40"/>
    </location>
</feature>
<feature type="region of interest" description="Disordered" evidence="10">
    <location>
        <begin position="921"/>
        <end position="943"/>
    </location>
</feature>
<evidence type="ECO:0000256" key="2">
    <source>
        <dbReference type="ARBA" id="ARBA00022723"/>
    </source>
</evidence>
<dbReference type="InterPro" id="IPR027417">
    <property type="entry name" value="P-loop_NTPase"/>
</dbReference>
<dbReference type="PROSITE" id="PS51194">
    <property type="entry name" value="HELICASE_CTER"/>
    <property type="match status" value="1"/>
</dbReference>
<dbReference type="PANTHER" id="PTHR45626:SF52">
    <property type="entry name" value="SINGLE-STRANDED DNA-DEPENDENT ATPASE (EUROFUNG)"/>
    <property type="match status" value="1"/>
</dbReference>
<dbReference type="InterPro" id="IPR049730">
    <property type="entry name" value="SNF2/RAD54-like_C"/>
</dbReference>
<dbReference type="EMBL" id="KL648283">
    <property type="protein sequence ID" value="KEY71462.1"/>
    <property type="molecule type" value="Genomic_DNA"/>
</dbReference>
<feature type="region of interest" description="Disordered" evidence="10">
    <location>
        <begin position="496"/>
        <end position="528"/>
    </location>
</feature>
<dbReference type="InterPro" id="IPR017907">
    <property type="entry name" value="Znf_RING_CS"/>
</dbReference>
<dbReference type="GO" id="GO:0008094">
    <property type="term" value="F:ATP-dependent activity, acting on DNA"/>
    <property type="evidence" value="ECO:0007669"/>
    <property type="project" value="TreeGrafter"/>
</dbReference>
<evidence type="ECO:0000259" key="13">
    <source>
        <dbReference type="PROSITE" id="PS51194"/>
    </source>
</evidence>
<feature type="region of interest" description="Disordered" evidence="10">
    <location>
        <begin position="1"/>
        <end position="154"/>
    </location>
</feature>
<dbReference type="Pfam" id="PF00271">
    <property type="entry name" value="Helicase_C"/>
    <property type="match status" value="1"/>
</dbReference>
<name>A0A084B1N3_STACB</name>
<dbReference type="InterPro" id="IPR013083">
    <property type="entry name" value="Znf_RING/FYVE/PHD"/>
</dbReference>
<evidence type="ECO:0000313" key="15">
    <source>
        <dbReference type="Proteomes" id="UP000028045"/>
    </source>
</evidence>
<keyword evidence="15" id="KW-1185">Reference proteome</keyword>
<dbReference type="InterPro" id="IPR038718">
    <property type="entry name" value="SNF2-like_sf"/>
</dbReference>
<keyword evidence="8" id="KW-0067">ATP-binding</keyword>
<dbReference type="Gene3D" id="3.40.50.10810">
    <property type="entry name" value="Tandem AAA-ATPase domain"/>
    <property type="match status" value="1"/>
</dbReference>
<dbReference type="Gene3D" id="3.30.40.10">
    <property type="entry name" value="Zinc/RING finger domain, C3HC4 (zinc finger)"/>
    <property type="match status" value="1"/>
</dbReference>
<dbReference type="HOGENOM" id="CLU_000315_2_7_1"/>
<dbReference type="SUPFAM" id="SSF52540">
    <property type="entry name" value="P-loop containing nucleoside triphosphate hydrolases"/>
    <property type="match status" value="2"/>
</dbReference>
<dbReference type="GO" id="GO:0004386">
    <property type="term" value="F:helicase activity"/>
    <property type="evidence" value="ECO:0007669"/>
    <property type="project" value="UniProtKB-KW"/>
</dbReference>
<dbReference type="Gene3D" id="3.40.50.300">
    <property type="entry name" value="P-loop containing nucleotide triphosphate hydrolases"/>
    <property type="match status" value="1"/>
</dbReference>
<evidence type="ECO:0000256" key="6">
    <source>
        <dbReference type="ARBA" id="ARBA00022806"/>
    </source>
</evidence>
<keyword evidence="5" id="KW-0378">Hydrolase</keyword>
<keyword evidence="3" id="KW-0547">Nucleotide-binding</keyword>
<feature type="domain" description="RING-type" evidence="11">
    <location>
        <begin position="833"/>
        <end position="903"/>
    </location>
</feature>
<evidence type="ECO:0000256" key="1">
    <source>
        <dbReference type="ARBA" id="ARBA00007025"/>
    </source>
</evidence>
<dbReference type="AlphaFoldDB" id="A0A084B1N3"/>
<dbReference type="OrthoDB" id="448448at2759"/>
<dbReference type="GO" id="GO:0005524">
    <property type="term" value="F:ATP binding"/>
    <property type="evidence" value="ECO:0007669"/>
    <property type="project" value="UniProtKB-KW"/>
</dbReference>
<dbReference type="PANTHER" id="PTHR45626">
    <property type="entry name" value="TRANSCRIPTION TERMINATION FACTOR 2-RELATED"/>
    <property type="match status" value="1"/>
</dbReference>
<dbReference type="Proteomes" id="UP000028045">
    <property type="component" value="Unassembled WGS sequence"/>
</dbReference>
<dbReference type="SMART" id="SM00487">
    <property type="entry name" value="DEXDc"/>
    <property type="match status" value="1"/>
</dbReference>
<keyword evidence="7" id="KW-0862">Zinc</keyword>
<dbReference type="InterPro" id="IPR001841">
    <property type="entry name" value="Znf_RING"/>
</dbReference>